<sequence>MTEVPDIPLDQIQQRVVAMWMGSFYGSSGYVARKLGKKGLREFQDIGARQVAATFKQLGLDEPESVAMAIATNDKNLFGSQVEVAEGDGFVEIRRLRCGQMGGAKSFARVGASLIAKEHCKTCIESHWQKVFSELKMELQVEHTDEGCIMRISKREA</sequence>
<dbReference type="EMBL" id="LNQE01001470">
    <property type="protein sequence ID" value="KUG17004.1"/>
    <property type="molecule type" value="Genomic_DNA"/>
</dbReference>
<protein>
    <recommendedName>
        <fullName evidence="2">4-vinyl reductase 4VR domain-containing protein</fullName>
    </recommendedName>
</protein>
<evidence type="ECO:0008006" key="2">
    <source>
        <dbReference type="Google" id="ProtNLM"/>
    </source>
</evidence>
<evidence type="ECO:0000313" key="1">
    <source>
        <dbReference type="EMBL" id="KUG17004.1"/>
    </source>
</evidence>
<comment type="caution">
    <text evidence="1">The sequence shown here is derived from an EMBL/GenBank/DDBJ whole genome shotgun (WGS) entry which is preliminary data.</text>
</comment>
<dbReference type="AlphaFoldDB" id="A0A0W8F828"/>
<proteinExistence type="predicted"/>
<name>A0A0W8F828_9ZZZZ</name>
<gene>
    <name evidence="1" type="ORF">ASZ90_013325</name>
</gene>
<reference evidence="1" key="1">
    <citation type="journal article" date="2015" name="Proc. Natl. Acad. Sci. U.S.A.">
        <title>Networks of energetic and metabolic interactions define dynamics in microbial communities.</title>
        <authorList>
            <person name="Embree M."/>
            <person name="Liu J.K."/>
            <person name="Al-Bassam M.M."/>
            <person name="Zengler K."/>
        </authorList>
    </citation>
    <scope>NUCLEOTIDE SEQUENCE</scope>
</reference>
<accession>A0A0W8F828</accession>
<organism evidence="1">
    <name type="scientific">hydrocarbon metagenome</name>
    <dbReference type="NCBI Taxonomy" id="938273"/>
    <lineage>
        <taxon>unclassified sequences</taxon>
        <taxon>metagenomes</taxon>
        <taxon>ecological metagenomes</taxon>
    </lineage>
</organism>